<dbReference type="GeneID" id="113498975"/>
<name>A0A7E5W488_TRINI</name>
<feature type="transmembrane region" description="Helical" evidence="2">
    <location>
        <begin position="385"/>
        <end position="406"/>
    </location>
</feature>
<gene>
    <name evidence="4" type="primary">LOC113498975</name>
</gene>
<reference evidence="4" key="1">
    <citation type="submission" date="2025-08" db="UniProtKB">
        <authorList>
            <consortium name="RefSeq"/>
        </authorList>
    </citation>
    <scope>IDENTIFICATION</scope>
</reference>
<keyword evidence="2" id="KW-1133">Transmembrane helix</keyword>
<dbReference type="RefSeq" id="XP_026735056.1">
    <property type="nucleotide sequence ID" value="XM_026879255.1"/>
</dbReference>
<feature type="region of interest" description="Disordered" evidence="1">
    <location>
        <begin position="476"/>
        <end position="501"/>
    </location>
</feature>
<dbReference type="KEGG" id="tnl:113498975"/>
<dbReference type="OrthoDB" id="7478817at2759"/>
<evidence type="ECO:0000256" key="1">
    <source>
        <dbReference type="SAM" id="MobiDB-lite"/>
    </source>
</evidence>
<evidence type="ECO:0000313" key="4">
    <source>
        <dbReference type="RefSeq" id="XP_026735056.1"/>
    </source>
</evidence>
<keyword evidence="2" id="KW-0472">Membrane</keyword>
<dbReference type="Proteomes" id="UP000322000">
    <property type="component" value="Chromosome 11"/>
</dbReference>
<accession>A0A7E5W488</accession>
<dbReference type="AlphaFoldDB" id="A0A7E5W488"/>
<organism evidence="3 4">
    <name type="scientific">Trichoplusia ni</name>
    <name type="common">Cabbage looper</name>
    <dbReference type="NCBI Taxonomy" id="7111"/>
    <lineage>
        <taxon>Eukaryota</taxon>
        <taxon>Metazoa</taxon>
        <taxon>Ecdysozoa</taxon>
        <taxon>Arthropoda</taxon>
        <taxon>Hexapoda</taxon>
        <taxon>Insecta</taxon>
        <taxon>Pterygota</taxon>
        <taxon>Neoptera</taxon>
        <taxon>Endopterygota</taxon>
        <taxon>Lepidoptera</taxon>
        <taxon>Glossata</taxon>
        <taxon>Ditrysia</taxon>
        <taxon>Noctuoidea</taxon>
        <taxon>Noctuidae</taxon>
        <taxon>Plusiinae</taxon>
        <taxon>Trichoplusia</taxon>
    </lineage>
</organism>
<proteinExistence type="predicted"/>
<keyword evidence="2" id="KW-0812">Transmembrane</keyword>
<evidence type="ECO:0000256" key="2">
    <source>
        <dbReference type="SAM" id="Phobius"/>
    </source>
</evidence>
<keyword evidence="3" id="KW-1185">Reference proteome</keyword>
<evidence type="ECO:0000313" key="3">
    <source>
        <dbReference type="Proteomes" id="UP000322000"/>
    </source>
</evidence>
<sequence length="559" mass="63509">MQLYVKIKVPSIRVLVNNIELETVRNEDPSKEVDYTTVYEYSNDDTVQVICQTLDQNNAKVTPLLMEYDFGDRINNLFNASELSSGTEVGFRTKFNEKHDGKTMSCLHDNLYTQIKFSYRKHFENIIGVKINGLNIRVTDLKPTGRRYFEFTYEYDQNSPILLECEIYVNTLIVSIINASSSMTIGKPECDGQMKAILNTTLQNRNHTIKCAADTATSGPAEQVEILFIPKNESYRLDVFLPQESFLEIYENDRKFIFYETRNDFNVTLNCTATLFKVRGYVVYVKFAKQVKTHVNQTEDIKSMQLTQGSSDNATCYLRVLDPDDIIKETDKILKGVTVYFIVPIPVSTSSVLTMTDMLIRGDPNATDVPVFKADLIPGKEIKSWVFVVLGLTTFIIVTCFSTIVFQMKKGKVSQSGRNNPTYVNINGTSQASLQAYPAPWAENYSVPADARGDSTTYCLPYTPEQIVYTIPIPKKERKKKQEEQSHTYTNVPNLMEKQGNPIEPNYAQVVHGKEPSYAKVLPKCQRKVVDVSPYSSVMAQGCYAQPQEPMYCEPQINK</sequence>
<protein>
    <submittedName>
        <fullName evidence="4">Uncharacterized protein LOC113498975</fullName>
    </submittedName>
</protein>
<dbReference type="InParanoid" id="A0A7E5W488"/>